<accession>A0AAV7IBB4</accession>
<feature type="compositionally biased region" description="Basic residues" evidence="1">
    <location>
        <begin position="125"/>
        <end position="136"/>
    </location>
</feature>
<evidence type="ECO:0000313" key="3">
    <source>
        <dbReference type="Proteomes" id="UP000826195"/>
    </source>
</evidence>
<feature type="compositionally biased region" description="Polar residues" evidence="1">
    <location>
        <begin position="211"/>
        <end position="221"/>
    </location>
</feature>
<protein>
    <submittedName>
        <fullName evidence="2">Uncharacterized protein</fullName>
    </submittedName>
</protein>
<gene>
    <name evidence="2" type="ORF">KQX54_018975</name>
</gene>
<proteinExistence type="predicted"/>
<reference evidence="2 3" key="1">
    <citation type="journal article" date="2021" name="J. Hered.">
        <title>A chromosome-level genome assembly of the parasitoid wasp, Cotesia glomerata (Hymenoptera: Braconidae).</title>
        <authorList>
            <person name="Pinto B.J."/>
            <person name="Weis J.J."/>
            <person name="Gamble T."/>
            <person name="Ode P.J."/>
            <person name="Paul R."/>
            <person name="Zaspel J.M."/>
        </authorList>
    </citation>
    <scope>NUCLEOTIDE SEQUENCE [LARGE SCALE GENOMIC DNA]</scope>
    <source>
        <strain evidence="2">CgM1</strain>
    </source>
</reference>
<feature type="region of interest" description="Disordered" evidence="1">
    <location>
        <begin position="117"/>
        <end position="136"/>
    </location>
</feature>
<dbReference type="Proteomes" id="UP000826195">
    <property type="component" value="Unassembled WGS sequence"/>
</dbReference>
<feature type="compositionally biased region" description="Gly residues" evidence="1">
    <location>
        <begin position="237"/>
        <end position="249"/>
    </location>
</feature>
<organism evidence="2 3">
    <name type="scientific">Cotesia glomerata</name>
    <name type="common">Lepidopteran parasitic wasp</name>
    <name type="synonym">Apanteles glomeratus</name>
    <dbReference type="NCBI Taxonomy" id="32391"/>
    <lineage>
        <taxon>Eukaryota</taxon>
        <taxon>Metazoa</taxon>
        <taxon>Ecdysozoa</taxon>
        <taxon>Arthropoda</taxon>
        <taxon>Hexapoda</taxon>
        <taxon>Insecta</taxon>
        <taxon>Pterygota</taxon>
        <taxon>Neoptera</taxon>
        <taxon>Endopterygota</taxon>
        <taxon>Hymenoptera</taxon>
        <taxon>Apocrita</taxon>
        <taxon>Ichneumonoidea</taxon>
        <taxon>Braconidae</taxon>
        <taxon>Microgastrinae</taxon>
        <taxon>Cotesia</taxon>
    </lineage>
</organism>
<evidence type="ECO:0000256" key="1">
    <source>
        <dbReference type="SAM" id="MobiDB-lite"/>
    </source>
</evidence>
<comment type="caution">
    <text evidence="2">The sequence shown here is derived from an EMBL/GenBank/DDBJ whole genome shotgun (WGS) entry which is preliminary data.</text>
</comment>
<feature type="region of interest" description="Disordered" evidence="1">
    <location>
        <begin position="173"/>
        <end position="265"/>
    </location>
</feature>
<sequence>MFKGRLSEDAGWNYYLDLVFSGLDESFLGDVENRRMRGRTWRIYEILGQVARPPEDFVTIYSTLVQPQKVVPEITARRRLQRIAFPRKIHRNPKTRKLSCGIVRRVFCEKKTSKQQIPSLGKWKDPRRRRSKKLLGMRRQQTLLAPSGLEKLIISRKERRNWVEGGRKEGQGMIFSGSLLRGGKRASDEAPASRTSENFKRKFANEGDSPPSLQRGDSLSGSGDGVPSKRRKIEGGLSEGATGGEGGGKPRVFLCKLPSPHSSKARYRVSAFQNTPRWM</sequence>
<evidence type="ECO:0000313" key="2">
    <source>
        <dbReference type="EMBL" id="KAH0547371.1"/>
    </source>
</evidence>
<keyword evidence="3" id="KW-1185">Reference proteome</keyword>
<dbReference type="EMBL" id="JAHXZJ010002237">
    <property type="protein sequence ID" value="KAH0547371.1"/>
    <property type="molecule type" value="Genomic_DNA"/>
</dbReference>
<dbReference type="AlphaFoldDB" id="A0AAV7IBB4"/>
<name>A0AAV7IBB4_COTGL</name>